<dbReference type="InterPro" id="IPR024169">
    <property type="entry name" value="SP_NH2Trfase/AEP_transaminase"/>
</dbReference>
<evidence type="ECO:0000256" key="2">
    <source>
        <dbReference type="ARBA" id="ARBA00009236"/>
    </source>
</evidence>
<dbReference type="Proteomes" id="UP001375370">
    <property type="component" value="Chromosome"/>
</dbReference>
<feature type="domain" description="Aminotransferase class V" evidence="6">
    <location>
        <begin position="17"/>
        <end position="323"/>
    </location>
</feature>
<dbReference type="Pfam" id="PF00266">
    <property type="entry name" value="Aminotran_5"/>
    <property type="match status" value="1"/>
</dbReference>
<organism evidence="7 8">
    <name type="scientific">Candidatus Dehalogenimonas loeffleri</name>
    <dbReference type="NCBI Taxonomy" id="3127115"/>
    <lineage>
        <taxon>Bacteria</taxon>
        <taxon>Bacillati</taxon>
        <taxon>Chloroflexota</taxon>
        <taxon>Dehalococcoidia</taxon>
        <taxon>Dehalococcoidales</taxon>
        <taxon>Dehalococcoidaceae</taxon>
        <taxon>Dehalogenimonas</taxon>
    </lineage>
</organism>
<sequence>MQNLRIPGPTPCPPEVLTAMGHQMINHRGVEFADALKDVTAKMKKVFQTQADPLLVTGSGTAGLEAAVVNMLSPGDSVLSVSIGVFGERFAKIAETYGADVVSLSFAHGQAADPEAVRTALENNPAVKAVLVTHNETSTGITNDLAAISKIVKSAGKLLMVDCISSLGSINVPVDEWGIDVAISGSQKGWMVPPGMAMLAVSEAGWEAYAQSKMPRFYFDLGKAKKSLEKGQTPWTPNVSAVLAFRVALNMMLEEGIESIFARHTRMGNFTRTGVKALGLNLLADERYASNTVTSVIADQGLDAKKLNKIMREEFDIVLAGGQGPLEGKIFRIGHLGMVKESDIQAVFDALKLALPQAGFTGKSEQR</sequence>
<name>A0ABZ2J2P9_9CHLR</name>
<dbReference type="RefSeq" id="WP_338737334.1">
    <property type="nucleotide sequence ID" value="NZ_CP146612.1"/>
</dbReference>
<keyword evidence="8" id="KW-1185">Reference proteome</keyword>
<proteinExistence type="inferred from homology"/>
<evidence type="ECO:0000256" key="1">
    <source>
        <dbReference type="ARBA" id="ARBA00001933"/>
    </source>
</evidence>
<comment type="similarity">
    <text evidence="2 4">Belongs to the class-V pyridoxal-phosphate-dependent aminotransferase family.</text>
</comment>
<dbReference type="Gene3D" id="3.40.640.10">
    <property type="entry name" value="Type I PLP-dependent aspartate aminotransferase-like (Major domain)"/>
    <property type="match status" value="1"/>
</dbReference>
<dbReference type="InterPro" id="IPR000192">
    <property type="entry name" value="Aminotrans_V_dom"/>
</dbReference>
<evidence type="ECO:0000256" key="3">
    <source>
        <dbReference type="ARBA" id="ARBA00022898"/>
    </source>
</evidence>
<dbReference type="PIRSF" id="PIRSF000524">
    <property type="entry name" value="SPT"/>
    <property type="match status" value="1"/>
</dbReference>
<dbReference type="GO" id="GO:0008483">
    <property type="term" value="F:transaminase activity"/>
    <property type="evidence" value="ECO:0007669"/>
    <property type="project" value="UniProtKB-KW"/>
</dbReference>
<keyword evidence="3" id="KW-0663">Pyridoxal phosphate</keyword>
<dbReference type="InterPro" id="IPR020578">
    <property type="entry name" value="Aminotrans_V_PyrdxlP_BS"/>
</dbReference>
<evidence type="ECO:0000256" key="5">
    <source>
        <dbReference type="RuleBase" id="RU004504"/>
    </source>
</evidence>
<dbReference type="SUPFAM" id="SSF53383">
    <property type="entry name" value="PLP-dependent transferases"/>
    <property type="match status" value="1"/>
</dbReference>
<evidence type="ECO:0000313" key="7">
    <source>
        <dbReference type="EMBL" id="WWX25194.1"/>
    </source>
</evidence>
<evidence type="ECO:0000259" key="6">
    <source>
        <dbReference type="Pfam" id="PF00266"/>
    </source>
</evidence>
<dbReference type="InterPro" id="IPR015421">
    <property type="entry name" value="PyrdxlP-dep_Trfase_major"/>
</dbReference>
<keyword evidence="7" id="KW-0032">Aminotransferase</keyword>
<evidence type="ECO:0000313" key="8">
    <source>
        <dbReference type="Proteomes" id="UP001375370"/>
    </source>
</evidence>
<dbReference type="PROSITE" id="PS00595">
    <property type="entry name" value="AA_TRANSFER_CLASS_5"/>
    <property type="match status" value="1"/>
</dbReference>
<gene>
    <name evidence="7" type="ORF">V8247_08010</name>
</gene>
<dbReference type="PANTHER" id="PTHR21152">
    <property type="entry name" value="AMINOTRANSFERASE CLASS V"/>
    <property type="match status" value="1"/>
</dbReference>
<dbReference type="InterPro" id="IPR015422">
    <property type="entry name" value="PyrdxlP-dep_Trfase_small"/>
</dbReference>
<dbReference type="EMBL" id="CP146612">
    <property type="protein sequence ID" value="WWX25194.1"/>
    <property type="molecule type" value="Genomic_DNA"/>
</dbReference>
<accession>A0ABZ2J2P9</accession>
<dbReference type="PANTHER" id="PTHR21152:SF40">
    <property type="entry name" value="ALANINE--GLYOXYLATE AMINOTRANSFERASE"/>
    <property type="match status" value="1"/>
</dbReference>
<reference evidence="7 8" key="1">
    <citation type="submission" date="2024-03" db="EMBL/GenBank/DDBJ databases">
        <title>A Dehalogenimonas Isolated from Estuarine Sediments Dihaloeliminates Chlorinated Alkanes.</title>
        <authorList>
            <person name="Yang Y."/>
            <person name="Wang H."/>
        </authorList>
    </citation>
    <scope>NUCLEOTIDE SEQUENCE [LARGE SCALE GENOMIC DNA]</scope>
    <source>
        <strain evidence="7 8">W</strain>
    </source>
</reference>
<evidence type="ECO:0000256" key="4">
    <source>
        <dbReference type="RuleBase" id="RU004075"/>
    </source>
</evidence>
<dbReference type="Gene3D" id="3.90.1150.10">
    <property type="entry name" value="Aspartate Aminotransferase, domain 1"/>
    <property type="match status" value="1"/>
</dbReference>
<dbReference type="InterPro" id="IPR015424">
    <property type="entry name" value="PyrdxlP-dep_Trfase"/>
</dbReference>
<comment type="cofactor">
    <cofactor evidence="1 5">
        <name>pyridoxal 5'-phosphate</name>
        <dbReference type="ChEBI" id="CHEBI:597326"/>
    </cofactor>
</comment>
<protein>
    <submittedName>
        <fullName evidence="7">Alanine--glyoxylate aminotransferase family protein</fullName>
    </submittedName>
</protein>
<keyword evidence="7" id="KW-0808">Transferase</keyword>